<dbReference type="AlphaFoldDB" id="A0A7W7QQ33"/>
<dbReference type="Proteomes" id="UP000552644">
    <property type="component" value="Unassembled WGS sequence"/>
</dbReference>
<keyword evidence="3" id="KW-1185">Reference proteome</keyword>
<proteinExistence type="predicted"/>
<evidence type="ECO:0000313" key="2">
    <source>
        <dbReference type="EMBL" id="MBB4917645.1"/>
    </source>
</evidence>
<evidence type="ECO:0000256" key="1">
    <source>
        <dbReference type="SAM" id="MobiDB-lite"/>
    </source>
</evidence>
<reference evidence="2 3" key="1">
    <citation type="submission" date="2020-08" db="EMBL/GenBank/DDBJ databases">
        <title>Genomic Encyclopedia of Type Strains, Phase III (KMG-III): the genomes of soil and plant-associated and newly described type strains.</title>
        <authorList>
            <person name="Whitman W."/>
        </authorList>
    </citation>
    <scope>NUCLEOTIDE SEQUENCE [LARGE SCALE GENOMIC DNA]</scope>
    <source>
        <strain evidence="2 3">CECT 8840</strain>
    </source>
</reference>
<dbReference type="EMBL" id="JACHJP010000005">
    <property type="protein sequence ID" value="MBB4917645.1"/>
    <property type="molecule type" value="Genomic_DNA"/>
</dbReference>
<gene>
    <name evidence="2" type="ORF">FHS44_004765</name>
</gene>
<evidence type="ECO:0000313" key="3">
    <source>
        <dbReference type="Proteomes" id="UP000552644"/>
    </source>
</evidence>
<accession>A0A7W7QQ33</accession>
<organism evidence="2 3">
    <name type="scientific">Streptosporangium saharense</name>
    <dbReference type="NCBI Taxonomy" id="1706840"/>
    <lineage>
        <taxon>Bacteria</taxon>
        <taxon>Bacillati</taxon>
        <taxon>Actinomycetota</taxon>
        <taxon>Actinomycetes</taxon>
        <taxon>Streptosporangiales</taxon>
        <taxon>Streptosporangiaceae</taxon>
        <taxon>Streptosporangium</taxon>
    </lineage>
</organism>
<name>A0A7W7QQ33_9ACTN</name>
<sequence>MGYRNRQGLVSHRRIPAEVPGPAAGHRSSGHLTMI</sequence>
<feature type="region of interest" description="Disordered" evidence="1">
    <location>
        <begin position="1"/>
        <end position="35"/>
    </location>
</feature>
<protein>
    <submittedName>
        <fullName evidence="2">Uncharacterized protein</fullName>
    </submittedName>
</protein>
<comment type="caution">
    <text evidence="2">The sequence shown here is derived from an EMBL/GenBank/DDBJ whole genome shotgun (WGS) entry which is preliminary data.</text>
</comment>